<accession>A0A0M3IU24</accession>
<keyword evidence="2" id="KW-1185">Reference proteome</keyword>
<dbReference type="AlphaFoldDB" id="A0A0M3IU24"/>
<dbReference type="SMART" id="SM00233">
    <property type="entry name" value="PH"/>
    <property type="match status" value="1"/>
</dbReference>
<name>A0A0M3IU24_ASCLU</name>
<dbReference type="InterPro" id="IPR011993">
    <property type="entry name" value="PH-like_dom_sf"/>
</dbReference>
<organism evidence="2 3">
    <name type="scientific">Ascaris lumbricoides</name>
    <name type="common">Giant roundworm</name>
    <dbReference type="NCBI Taxonomy" id="6252"/>
    <lineage>
        <taxon>Eukaryota</taxon>
        <taxon>Metazoa</taxon>
        <taxon>Ecdysozoa</taxon>
        <taxon>Nematoda</taxon>
        <taxon>Chromadorea</taxon>
        <taxon>Rhabditida</taxon>
        <taxon>Spirurina</taxon>
        <taxon>Ascaridomorpha</taxon>
        <taxon>Ascaridoidea</taxon>
        <taxon>Ascarididae</taxon>
        <taxon>Ascaris</taxon>
    </lineage>
</organism>
<evidence type="ECO:0000259" key="1">
    <source>
        <dbReference type="PROSITE" id="PS50003"/>
    </source>
</evidence>
<reference evidence="3" key="1">
    <citation type="submission" date="2017-02" db="UniProtKB">
        <authorList>
            <consortium name="WormBaseParasite"/>
        </authorList>
    </citation>
    <scope>IDENTIFICATION</scope>
</reference>
<dbReference type="WBParaSite" id="ALUE_0002225201-mRNA-1">
    <property type="protein sequence ID" value="ALUE_0002225201-mRNA-1"/>
    <property type="gene ID" value="ALUE_0002225201"/>
</dbReference>
<dbReference type="Pfam" id="PF00169">
    <property type="entry name" value="PH"/>
    <property type="match status" value="1"/>
</dbReference>
<dbReference type="PANTHER" id="PTHR12673">
    <property type="entry name" value="FACIOGENITAL DYSPLASIA PROTEIN"/>
    <property type="match status" value="1"/>
</dbReference>
<sequence>MVAALLEEGTDTAGASQLSNSRVALEKVASFNSETEATRDGLANFVKLVELEKEMNGIDNLVQPNRKFVREGWLCRWSKKGFVPRLFVLFSDSLIYAYRSHGNRFTINGFLPVRAMLFEDGDAYHVTNDPTICLTIYGGNRSLVLSANSTATKDLWLEEIAKASRIAKETKIEQLPRSASIKPASKSLPFALLLRFSAISKESFIEPYSIIWGWDEGEGGRPRENMKKLNRRS</sequence>
<dbReference type="Gene3D" id="2.30.29.30">
    <property type="entry name" value="Pleckstrin-homology domain (PH domain)/Phosphotyrosine-binding domain (PTB)"/>
    <property type="match status" value="1"/>
</dbReference>
<dbReference type="InterPro" id="IPR051092">
    <property type="entry name" value="FYVE_RhoGEF_PH"/>
</dbReference>
<evidence type="ECO:0000313" key="3">
    <source>
        <dbReference type="WBParaSite" id="ALUE_0002225201-mRNA-1"/>
    </source>
</evidence>
<dbReference type="InterPro" id="IPR001849">
    <property type="entry name" value="PH_domain"/>
</dbReference>
<dbReference type="PROSITE" id="PS50003">
    <property type="entry name" value="PH_DOMAIN"/>
    <property type="match status" value="1"/>
</dbReference>
<dbReference type="GO" id="GO:0005737">
    <property type="term" value="C:cytoplasm"/>
    <property type="evidence" value="ECO:0007669"/>
    <property type="project" value="TreeGrafter"/>
</dbReference>
<dbReference type="Proteomes" id="UP000036681">
    <property type="component" value="Unplaced"/>
</dbReference>
<evidence type="ECO:0000313" key="2">
    <source>
        <dbReference type="Proteomes" id="UP000036681"/>
    </source>
</evidence>
<dbReference type="GO" id="GO:0005085">
    <property type="term" value="F:guanyl-nucleotide exchange factor activity"/>
    <property type="evidence" value="ECO:0007669"/>
    <property type="project" value="TreeGrafter"/>
</dbReference>
<dbReference type="SUPFAM" id="SSF50729">
    <property type="entry name" value="PH domain-like"/>
    <property type="match status" value="1"/>
</dbReference>
<feature type="domain" description="PH" evidence="1">
    <location>
        <begin position="67"/>
        <end position="165"/>
    </location>
</feature>
<protein>
    <submittedName>
        <fullName evidence="3">PH domain-containing protein</fullName>
    </submittedName>
</protein>
<proteinExistence type="predicted"/>
<dbReference type="PANTHER" id="PTHR12673:SF159">
    <property type="entry name" value="LD03170P"/>
    <property type="match status" value="1"/>
</dbReference>